<dbReference type="AlphaFoldDB" id="A0A7R8UB53"/>
<proteinExistence type="predicted"/>
<reference evidence="3 4" key="1">
    <citation type="submission" date="2020-11" db="EMBL/GenBank/DDBJ databases">
        <authorList>
            <person name="Wallbank WR R."/>
            <person name="Pardo Diaz C."/>
            <person name="Kozak K."/>
            <person name="Martin S."/>
            <person name="Jiggins C."/>
            <person name="Moest M."/>
            <person name="Warren A I."/>
            <person name="Generalovic N T."/>
            <person name="Byers J.R.P. K."/>
            <person name="Montejo-Kovacevich G."/>
            <person name="Yen C E."/>
        </authorList>
    </citation>
    <scope>NUCLEOTIDE SEQUENCE [LARGE SCALE GENOMIC DNA]</scope>
</reference>
<feature type="region of interest" description="Disordered" evidence="1">
    <location>
        <begin position="234"/>
        <end position="622"/>
    </location>
</feature>
<feature type="compositionally biased region" description="Acidic residues" evidence="1">
    <location>
        <begin position="469"/>
        <end position="480"/>
    </location>
</feature>
<feature type="compositionally biased region" description="Low complexity" evidence="1">
    <location>
        <begin position="578"/>
        <end position="587"/>
    </location>
</feature>
<feature type="domain" description="G-patch" evidence="2">
    <location>
        <begin position="26"/>
        <end position="72"/>
    </location>
</feature>
<dbReference type="InParanoid" id="A0A7R8UB53"/>
<evidence type="ECO:0000259" key="2">
    <source>
        <dbReference type="PROSITE" id="PS50174"/>
    </source>
</evidence>
<feature type="compositionally biased region" description="Polar residues" evidence="1">
    <location>
        <begin position="274"/>
        <end position="285"/>
    </location>
</feature>
<feature type="compositionally biased region" description="Basic and acidic residues" evidence="1">
    <location>
        <begin position="493"/>
        <end position="504"/>
    </location>
</feature>
<feature type="compositionally biased region" description="Basic residues" evidence="1">
    <location>
        <begin position="298"/>
        <end position="307"/>
    </location>
</feature>
<gene>
    <name evidence="3" type="ORF">HERILL_LOCUS84</name>
</gene>
<dbReference type="InterPro" id="IPR000467">
    <property type="entry name" value="G_patch_dom"/>
</dbReference>
<feature type="region of interest" description="Disordered" evidence="1">
    <location>
        <begin position="89"/>
        <end position="143"/>
    </location>
</feature>
<dbReference type="OrthoDB" id="29523at2759"/>
<name>A0A7R8UB53_HERIL</name>
<dbReference type="PROSITE" id="PS50174">
    <property type="entry name" value="G_PATCH"/>
    <property type="match status" value="1"/>
</dbReference>
<feature type="compositionally biased region" description="Polar residues" evidence="1">
    <location>
        <begin position="435"/>
        <end position="448"/>
    </location>
</feature>
<dbReference type="SMART" id="SM00443">
    <property type="entry name" value="G_patch"/>
    <property type="match status" value="1"/>
</dbReference>
<protein>
    <recommendedName>
        <fullName evidence="2">G-patch domain-containing protein</fullName>
    </recommendedName>
</protein>
<feature type="region of interest" description="Disordered" evidence="1">
    <location>
        <begin position="169"/>
        <end position="205"/>
    </location>
</feature>
<evidence type="ECO:0000313" key="4">
    <source>
        <dbReference type="Proteomes" id="UP000594454"/>
    </source>
</evidence>
<dbReference type="GO" id="GO:0010521">
    <property type="term" value="F:telomerase inhibitor activity"/>
    <property type="evidence" value="ECO:0007669"/>
    <property type="project" value="TreeGrafter"/>
</dbReference>
<sequence>MAMLAERRERKRYNLVPRGKALYEDDNRFGTRMLEKMGWKKGNGLGARQDGEKEFIRIRYKNDNEGLGFEDRNDQWTQHETEFDGLLKTLSNGGDADEGSRSADEETPATVGFGFSKDSDTPKKPIITGESLEEKSKKSRARVHYKKFTRGKDISQYSEKDLANIFGRKSLIKDESEKAPEEDDQKQSNNASQATSDSEENKEANFGVVTISSGTSINDYFKAKMAAFRQKFTTSVNSEGLQDDKVVNDCDYGEQEKSSKKTKKRKHRDESESNEAQEYNGQGSNDGEVLVADESGKTKKKSKKRKRDKEAVDDDLAKSHDSAPQTENPAIIEGEISERKRKLKHPEQTSQEGECIPEDQVVPEAGKKKKSKKRDKNACENQDDTLMEVAPAAVGHEVEVASKRKSKKAKHLSEVELAPEAEYSMLNGKSEAEQDPNQQGENSAPNENSEVDAKKEKKKSKNKRKSPVEENDPIEIETELADTQRKKKKSKKSCKEDNLDRPSEECAINIPQVPEVSGKDQDLCEERVHKKLKKSKKEKQISSEEPTPIVINDADGLVTEKVKKSKKSKRKTEEPDSSNDTNISTSDATISVPPAGSNETLTSQSAKKTSPLPPQSIETQQS</sequence>
<feature type="compositionally biased region" description="Polar residues" evidence="1">
    <location>
        <begin position="597"/>
        <end position="608"/>
    </location>
</feature>
<accession>A0A7R8UB53</accession>
<dbReference type="GO" id="GO:0003676">
    <property type="term" value="F:nucleic acid binding"/>
    <property type="evidence" value="ECO:0007669"/>
    <property type="project" value="InterPro"/>
</dbReference>
<feature type="compositionally biased region" description="Basic and acidic residues" evidence="1">
    <location>
        <begin position="517"/>
        <end position="528"/>
    </location>
</feature>
<organism evidence="3 4">
    <name type="scientific">Hermetia illucens</name>
    <name type="common">Black soldier fly</name>
    <dbReference type="NCBI Taxonomy" id="343691"/>
    <lineage>
        <taxon>Eukaryota</taxon>
        <taxon>Metazoa</taxon>
        <taxon>Ecdysozoa</taxon>
        <taxon>Arthropoda</taxon>
        <taxon>Hexapoda</taxon>
        <taxon>Insecta</taxon>
        <taxon>Pterygota</taxon>
        <taxon>Neoptera</taxon>
        <taxon>Endopterygota</taxon>
        <taxon>Diptera</taxon>
        <taxon>Brachycera</taxon>
        <taxon>Stratiomyomorpha</taxon>
        <taxon>Stratiomyidae</taxon>
        <taxon>Hermetiinae</taxon>
        <taxon>Hermetia</taxon>
    </lineage>
</organism>
<dbReference type="Pfam" id="PF01585">
    <property type="entry name" value="G-patch"/>
    <property type="match status" value="1"/>
</dbReference>
<dbReference type="PANTHER" id="PTHR23149">
    <property type="entry name" value="G PATCH DOMAIN CONTAINING PROTEIN"/>
    <property type="match status" value="1"/>
</dbReference>
<feature type="compositionally biased region" description="Basic residues" evidence="1">
    <location>
        <begin position="456"/>
        <end position="465"/>
    </location>
</feature>
<feature type="compositionally biased region" description="Basic and acidic residues" evidence="1">
    <location>
        <begin position="242"/>
        <end position="259"/>
    </location>
</feature>
<evidence type="ECO:0000256" key="1">
    <source>
        <dbReference type="SAM" id="MobiDB-lite"/>
    </source>
</evidence>
<dbReference type="PANTHER" id="PTHR23149:SF27">
    <property type="entry name" value="PIN2_TERF1-INTERACTING TELOMERASE INHIBITOR 1"/>
    <property type="match status" value="1"/>
</dbReference>
<dbReference type="EMBL" id="LR899009">
    <property type="protein sequence ID" value="CAD7076684.1"/>
    <property type="molecule type" value="Genomic_DNA"/>
</dbReference>
<feature type="compositionally biased region" description="Polar residues" evidence="1">
    <location>
        <begin position="187"/>
        <end position="196"/>
    </location>
</feature>
<keyword evidence="4" id="KW-1185">Reference proteome</keyword>
<dbReference type="InterPro" id="IPR050656">
    <property type="entry name" value="PINX1"/>
</dbReference>
<dbReference type="GO" id="GO:0005730">
    <property type="term" value="C:nucleolus"/>
    <property type="evidence" value="ECO:0007669"/>
    <property type="project" value="TreeGrafter"/>
</dbReference>
<dbReference type="Proteomes" id="UP000594454">
    <property type="component" value="Chromosome 1"/>
</dbReference>
<evidence type="ECO:0000313" key="3">
    <source>
        <dbReference type="EMBL" id="CAD7076684.1"/>
    </source>
</evidence>